<dbReference type="EMBL" id="CP063849">
    <property type="protein sequence ID" value="QOY92188.1"/>
    <property type="molecule type" value="Genomic_DNA"/>
</dbReference>
<proteinExistence type="predicted"/>
<dbReference type="NCBIfam" id="TIGR03436">
    <property type="entry name" value="acidobact_VWFA"/>
    <property type="match status" value="1"/>
</dbReference>
<dbReference type="AlphaFoldDB" id="A0A7S7NYL4"/>
<accession>A0A7S7NYL4</accession>
<evidence type="ECO:0000256" key="1">
    <source>
        <dbReference type="SAM" id="SignalP"/>
    </source>
</evidence>
<feature type="chain" id="PRO_5032324967" evidence="1">
    <location>
        <begin position="18"/>
        <end position="693"/>
    </location>
</feature>
<evidence type="ECO:0000313" key="2">
    <source>
        <dbReference type="EMBL" id="QOY92188.1"/>
    </source>
</evidence>
<dbReference type="Proteomes" id="UP000593892">
    <property type="component" value="Chromosome"/>
</dbReference>
<dbReference type="InterPro" id="IPR017802">
    <property type="entry name" value="VWFA-rel_acidobac-type"/>
</dbReference>
<evidence type="ECO:0000313" key="3">
    <source>
        <dbReference type="Proteomes" id="UP000593892"/>
    </source>
</evidence>
<sequence length="693" mass="74702">MVRRTLLVSLLALAAQAQQIGQNGVFQKEEAVTFKTTARLVIQAVTVKDKQGRTVADLTADDFTLLENGSPQAIRFFDYENLPENPAGMDAVAPGAVTTESGSNGGDGPAPVVRHRNRRLLALYFDFTAMPVVDRLRALSAAQHFAETRMTSADLVTVMVYAGGSVQVVQEFSGEPGAIAGTLRTLSAQAIQGADDTTGIGMDGATGAAFGQNDAEFNIFSTDRQLSALQTASALLGRLNEKKALVYFGSGLRLNGSDNQAQLQATINAAVRAGVSLWPVDARGLTAEAPLGDASQASPGGLGAYSGTAALKSNTSRDRSQDILWTLAADTGGKALFDSNDLSAGVVQAWRSMSSYYLIGYYSSNDAQDGKLRRIQIKVGRSAALQVDYRHGYYGPRVFRNFTLADRERQLEDAMMSGDPLTELTLAMEIDYFQLNRAEYLVPLTVKIPGSELTLSSRGGASHTRIDFIGEIKDAFGATVRNVRDSIDVKLDSEMAGGFADHPVAYETAFTLLPGQYSIKFLARDLNTGRIGTWQMPFLVPDLNRELQTVPISSVVLSSQMVRLDQLPHKAGKKADPVHPLVKDGQKVIPSVTRVFRKSRRFYLVVEAYPHTGPAAPRLQSFLAFYSGEKRVFGTGPVQAAQIAATSRGRRFSILHATSLAGIAPGEYICQLTVTDSGGDQAAFWQQRILIVP</sequence>
<protein>
    <submittedName>
        <fullName evidence="2">VWA domain-containing protein</fullName>
    </submittedName>
</protein>
<dbReference type="KEGG" id="pfer:IRI77_29680"/>
<organism evidence="2 3">
    <name type="scientific">Paludibaculum fermentans</name>
    <dbReference type="NCBI Taxonomy" id="1473598"/>
    <lineage>
        <taxon>Bacteria</taxon>
        <taxon>Pseudomonadati</taxon>
        <taxon>Acidobacteriota</taxon>
        <taxon>Terriglobia</taxon>
        <taxon>Bryobacterales</taxon>
        <taxon>Bryobacteraceae</taxon>
        <taxon>Paludibaculum</taxon>
    </lineage>
</organism>
<name>A0A7S7NYL4_PALFE</name>
<keyword evidence="3" id="KW-1185">Reference proteome</keyword>
<feature type="signal peptide" evidence="1">
    <location>
        <begin position="1"/>
        <end position="17"/>
    </location>
</feature>
<reference evidence="2 3" key="1">
    <citation type="submission" date="2020-10" db="EMBL/GenBank/DDBJ databases">
        <title>Complete genome sequence of Paludibaculum fermentans P105T, a facultatively anaerobic acidobacterium capable of dissimilatory Fe(III) reduction.</title>
        <authorList>
            <person name="Dedysh S.N."/>
            <person name="Beletsky A.V."/>
            <person name="Kulichevskaya I.S."/>
            <person name="Mardanov A.V."/>
            <person name="Ravin N.V."/>
        </authorList>
    </citation>
    <scope>NUCLEOTIDE SEQUENCE [LARGE SCALE GENOMIC DNA]</scope>
    <source>
        <strain evidence="2 3">P105</strain>
    </source>
</reference>
<keyword evidence="1" id="KW-0732">Signal</keyword>
<gene>
    <name evidence="2" type="ORF">IRI77_29680</name>
</gene>